<dbReference type="InterPro" id="IPR019127">
    <property type="entry name" value="Exosortase"/>
</dbReference>
<feature type="transmembrane region" description="Helical" evidence="8">
    <location>
        <begin position="230"/>
        <end position="256"/>
    </location>
</feature>
<proteinExistence type="predicted"/>
<gene>
    <name evidence="9" type="primary">xrt</name>
    <name evidence="9" type="ORF">PH603_11560</name>
</gene>
<protein>
    <submittedName>
        <fullName evidence="9">Exosortase</fullName>
        <ecNumber evidence="9">3.4.22.-</ecNumber>
    </submittedName>
</protein>
<feature type="transmembrane region" description="Helical" evidence="8">
    <location>
        <begin position="268"/>
        <end position="289"/>
    </location>
</feature>
<dbReference type="Pfam" id="PF09721">
    <property type="entry name" value="Exosortase_EpsH"/>
    <property type="match status" value="1"/>
</dbReference>
<feature type="transmembrane region" description="Helical" evidence="8">
    <location>
        <begin position="107"/>
        <end position="127"/>
    </location>
</feature>
<dbReference type="RefSeq" id="WP_289502684.1">
    <property type="nucleotide sequence ID" value="NZ_CP116805.1"/>
</dbReference>
<keyword evidence="5 9" id="KW-0378">Hydrolase</keyword>
<feature type="transmembrane region" description="Helical" evidence="8">
    <location>
        <begin position="55"/>
        <end position="72"/>
    </location>
</feature>
<dbReference type="GO" id="GO:0005886">
    <property type="term" value="C:plasma membrane"/>
    <property type="evidence" value="ECO:0007669"/>
    <property type="project" value="UniProtKB-SubCell"/>
</dbReference>
<evidence type="ECO:0000256" key="4">
    <source>
        <dbReference type="ARBA" id="ARBA00022692"/>
    </source>
</evidence>
<feature type="transmembrane region" description="Helical" evidence="8">
    <location>
        <begin position="84"/>
        <end position="101"/>
    </location>
</feature>
<keyword evidence="3" id="KW-0645">Protease</keyword>
<keyword evidence="6 8" id="KW-1133">Transmembrane helix</keyword>
<reference evidence="9" key="1">
    <citation type="submission" date="2023-01" db="EMBL/GenBank/DDBJ databases">
        <title>The genome sequence of Kordiimonadaceae bacterium 6D33.</title>
        <authorList>
            <person name="Liu Y."/>
        </authorList>
    </citation>
    <scope>NUCLEOTIDE SEQUENCE</scope>
    <source>
        <strain evidence="9">6D33</strain>
    </source>
</reference>
<keyword evidence="2" id="KW-1003">Cell membrane</keyword>
<accession>A0AAE9XLK9</accession>
<dbReference type="KEGG" id="gso:PH603_11560"/>
<dbReference type="NCBIfam" id="NF035943">
    <property type="entry name" value="exosort_XrtV"/>
    <property type="match status" value="1"/>
</dbReference>
<comment type="subcellular location">
    <subcellularLocation>
        <location evidence="1">Cell membrane</location>
        <topology evidence="1">Multi-pass membrane protein</topology>
    </subcellularLocation>
</comment>
<dbReference type="AlphaFoldDB" id="A0AAE9XLK9"/>
<dbReference type="InterPro" id="IPR013426">
    <property type="entry name" value="EpsH-like"/>
</dbReference>
<sequence>MTTQARKPTIDLDLQRIASDLFGSGMWLVVTALVVTYFSTYAIMAEGPWNTDQDGHGPFILIVAFLAFLIRYPAIAVLPKPDRIVWEGWALLVVSLAVFAVGSSQEILLFDSGSQIPVAASLILIFRGWAGLKAAWFPIFFLVFSIPLPGWLIDGATLPLKVMLSDQVVELLYNAGYEIAQNGVILYIGQYQLLVKDACVGLNSMHSLAAVGVLYIYLIKPQNWMHTALLVLFILPAAYAANVLRVIILVLITFYLGDEAGQGFLHDFAGIVMFASALLLFFVFDNLIFGGLRWIQSRKKAA</sequence>
<feature type="transmembrane region" description="Helical" evidence="8">
    <location>
        <begin position="21"/>
        <end position="43"/>
    </location>
</feature>
<evidence type="ECO:0000256" key="7">
    <source>
        <dbReference type="ARBA" id="ARBA00023136"/>
    </source>
</evidence>
<dbReference type="EC" id="3.4.22.-" evidence="9"/>
<dbReference type="GO" id="GO:0006508">
    <property type="term" value="P:proteolysis"/>
    <property type="evidence" value="ECO:0007669"/>
    <property type="project" value="UniProtKB-KW"/>
</dbReference>
<organism evidence="9 10">
    <name type="scientific">Gimibacter soli</name>
    <dbReference type="NCBI Taxonomy" id="3024400"/>
    <lineage>
        <taxon>Bacteria</taxon>
        <taxon>Pseudomonadati</taxon>
        <taxon>Pseudomonadota</taxon>
        <taxon>Alphaproteobacteria</taxon>
        <taxon>Kordiimonadales</taxon>
        <taxon>Temperatibacteraceae</taxon>
        <taxon>Gimibacter</taxon>
    </lineage>
</organism>
<evidence type="ECO:0000256" key="8">
    <source>
        <dbReference type="SAM" id="Phobius"/>
    </source>
</evidence>
<dbReference type="NCBIfam" id="TIGR02602">
    <property type="entry name" value="8TM_EpsH"/>
    <property type="match status" value="1"/>
</dbReference>
<name>A0AAE9XLK9_9PROT</name>
<evidence type="ECO:0000313" key="10">
    <source>
        <dbReference type="Proteomes" id="UP001217500"/>
    </source>
</evidence>
<keyword evidence="10" id="KW-1185">Reference proteome</keyword>
<keyword evidence="4 8" id="KW-0812">Transmembrane</keyword>
<evidence type="ECO:0000256" key="5">
    <source>
        <dbReference type="ARBA" id="ARBA00022801"/>
    </source>
</evidence>
<dbReference type="GO" id="GO:0008233">
    <property type="term" value="F:peptidase activity"/>
    <property type="evidence" value="ECO:0007669"/>
    <property type="project" value="UniProtKB-KW"/>
</dbReference>
<dbReference type="InterPro" id="IPR026392">
    <property type="entry name" value="Exo/Archaeosortase_dom"/>
</dbReference>
<evidence type="ECO:0000256" key="6">
    <source>
        <dbReference type="ARBA" id="ARBA00022989"/>
    </source>
</evidence>
<dbReference type="EMBL" id="CP116805">
    <property type="protein sequence ID" value="WCL53172.1"/>
    <property type="molecule type" value="Genomic_DNA"/>
</dbReference>
<evidence type="ECO:0000313" key="9">
    <source>
        <dbReference type="EMBL" id="WCL53172.1"/>
    </source>
</evidence>
<keyword evidence="7 8" id="KW-0472">Membrane</keyword>
<dbReference type="Proteomes" id="UP001217500">
    <property type="component" value="Chromosome"/>
</dbReference>
<evidence type="ECO:0000256" key="1">
    <source>
        <dbReference type="ARBA" id="ARBA00004651"/>
    </source>
</evidence>
<feature type="transmembrane region" description="Helical" evidence="8">
    <location>
        <begin position="134"/>
        <end position="153"/>
    </location>
</feature>
<evidence type="ECO:0000256" key="3">
    <source>
        <dbReference type="ARBA" id="ARBA00022670"/>
    </source>
</evidence>
<evidence type="ECO:0000256" key="2">
    <source>
        <dbReference type="ARBA" id="ARBA00022475"/>
    </source>
</evidence>
<feature type="transmembrane region" description="Helical" evidence="8">
    <location>
        <begin position="200"/>
        <end position="218"/>
    </location>
</feature>
<dbReference type="NCBIfam" id="TIGR04178">
    <property type="entry name" value="exo_archaeo"/>
    <property type="match status" value="1"/>
</dbReference>